<accession>A0A158J8I7</accession>
<dbReference type="EMBL" id="FCON02000036">
    <property type="protein sequence ID" value="SAL64719.1"/>
    <property type="molecule type" value="Genomic_DNA"/>
</dbReference>
<name>A0A158J8I7_9BURK</name>
<gene>
    <name evidence="1" type="ORF">AWB68_03537</name>
</gene>
<sequence>MAEQTLTSPDGVKYRLIGTRTTTPATDAEAKEIRVETDSIEVIVSDSRLISRGSQFGHVAIVVDGIAYSRAHDGYDSKKTYSQYISIQETFRGSVGYIVRVSPHEKIDQNGIDAPRSRNQSRSTKSRIQLARQQLLIEHCGRAQPGGNRGIRPTLVGLWYGQSRRYRRRSVTFEARKGAATLSKVWVMRSLSVGMIIVTGALMFGCSQKHEIWITTQQTPVYASNGESGNEPVLFVLDVGDACTPIREVIMKSYLHTEIQCKRGRGWVIEKQNFEVKQGRPDT</sequence>
<keyword evidence="2" id="KW-1185">Reference proteome</keyword>
<dbReference type="AlphaFoldDB" id="A0A158J8I7"/>
<evidence type="ECO:0000313" key="1">
    <source>
        <dbReference type="EMBL" id="SAL64719.1"/>
    </source>
</evidence>
<protein>
    <submittedName>
        <fullName evidence="1">Uncharacterized protein</fullName>
    </submittedName>
</protein>
<dbReference type="Proteomes" id="UP000054770">
    <property type="component" value="Unassembled WGS sequence"/>
</dbReference>
<proteinExistence type="predicted"/>
<dbReference type="OrthoDB" id="8590617at2"/>
<reference evidence="1" key="1">
    <citation type="submission" date="2016-01" db="EMBL/GenBank/DDBJ databases">
        <authorList>
            <person name="Peeters C."/>
        </authorList>
    </citation>
    <scope>NUCLEOTIDE SEQUENCE [LARGE SCALE GENOMIC DNA]</scope>
    <source>
        <strain evidence="1">LMG 22940</strain>
    </source>
</reference>
<dbReference type="RefSeq" id="WP_125482958.1">
    <property type="nucleotide sequence ID" value="NZ_FCON02000036.1"/>
</dbReference>
<organism evidence="1 2">
    <name type="scientific">Caballeronia choica</name>
    <dbReference type="NCBI Taxonomy" id="326476"/>
    <lineage>
        <taxon>Bacteria</taxon>
        <taxon>Pseudomonadati</taxon>
        <taxon>Pseudomonadota</taxon>
        <taxon>Betaproteobacteria</taxon>
        <taxon>Burkholderiales</taxon>
        <taxon>Burkholderiaceae</taxon>
        <taxon>Caballeronia</taxon>
    </lineage>
</organism>
<evidence type="ECO:0000313" key="2">
    <source>
        <dbReference type="Proteomes" id="UP000054770"/>
    </source>
</evidence>
<comment type="caution">
    <text evidence="1">The sequence shown here is derived from an EMBL/GenBank/DDBJ whole genome shotgun (WGS) entry which is preliminary data.</text>
</comment>